<dbReference type="RefSeq" id="XP_066709034.1">
    <property type="nucleotide sequence ID" value="XM_066865905.1"/>
</dbReference>
<proteinExistence type="predicted"/>
<protein>
    <submittedName>
        <fullName evidence="2">Uncharacterized protein</fullName>
    </submittedName>
</protein>
<sequence>MYSITLLLTAVLAFAAMAAANYTEYVDAYTFTHWGQTHEASKFDYELAMAKSAVTLLKSRLGAAGDNLTVPQTKADLPATESALHTTKANLGPDGLLKLLQPDIADGNKYWHDVIAKSDGVNWKPSNSQTVCFIPSLSAVTFGLWATSAAVDSVNDDVNPEHYIKQTSTGSNGLPQSTVLEGWGGVVTYFDIQNFTAPDHKKYPFLRQLPDYPVQAAGPKVLKDGTDTAFGVLHIAVKDVQDAEYGEGFEAHSTIWYPSGATADHLEAESEHMVNEVINLAIDASKTLKSLKLV</sequence>
<accession>A0ABR1T4J6</accession>
<evidence type="ECO:0000313" key="2">
    <source>
        <dbReference type="EMBL" id="KAK8041489.1"/>
    </source>
</evidence>
<feature type="chain" id="PRO_5047089404" evidence="1">
    <location>
        <begin position="21"/>
        <end position="294"/>
    </location>
</feature>
<dbReference type="GeneID" id="92098968"/>
<organism evidence="2 3">
    <name type="scientific">Apiospora phragmitis</name>
    <dbReference type="NCBI Taxonomy" id="2905665"/>
    <lineage>
        <taxon>Eukaryota</taxon>
        <taxon>Fungi</taxon>
        <taxon>Dikarya</taxon>
        <taxon>Ascomycota</taxon>
        <taxon>Pezizomycotina</taxon>
        <taxon>Sordariomycetes</taxon>
        <taxon>Xylariomycetidae</taxon>
        <taxon>Amphisphaeriales</taxon>
        <taxon>Apiosporaceae</taxon>
        <taxon>Apiospora</taxon>
    </lineage>
</organism>
<feature type="signal peptide" evidence="1">
    <location>
        <begin position="1"/>
        <end position="20"/>
    </location>
</feature>
<dbReference type="EMBL" id="JAQQWL010000015">
    <property type="protein sequence ID" value="KAK8041489.1"/>
    <property type="molecule type" value="Genomic_DNA"/>
</dbReference>
<keyword evidence="1" id="KW-0732">Signal</keyword>
<evidence type="ECO:0000313" key="3">
    <source>
        <dbReference type="Proteomes" id="UP001480595"/>
    </source>
</evidence>
<evidence type="ECO:0000256" key="1">
    <source>
        <dbReference type="SAM" id="SignalP"/>
    </source>
</evidence>
<reference evidence="2 3" key="1">
    <citation type="submission" date="2023-01" db="EMBL/GenBank/DDBJ databases">
        <title>Analysis of 21 Apiospora genomes using comparative genomics revels a genus with tremendous synthesis potential of carbohydrate active enzymes and secondary metabolites.</title>
        <authorList>
            <person name="Sorensen T."/>
        </authorList>
    </citation>
    <scope>NUCLEOTIDE SEQUENCE [LARGE SCALE GENOMIC DNA]</scope>
    <source>
        <strain evidence="2 3">CBS 135458</strain>
    </source>
</reference>
<name>A0ABR1T4J6_9PEZI</name>
<dbReference type="Proteomes" id="UP001480595">
    <property type="component" value="Unassembled WGS sequence"/>
</dbReference>
<keyword evidence="3" id="KW-1185">Reference proteome</keyword>
<gene>
    <name evidence="2" type="ORF">PG994_014496</name>
</gene>
<comment type="caution">
    <text evidence="2">The sequence shown here is derived from an EMBL/GenBank/DDBJ whole genome shotgun (WGS) entry which is preliminary data.</text>
</comment>